<dbReference type="InterPro" id="IPR025307">
    <property type="entry name" value="FIIND_dom"/>
</dbReference>
<name>A0A8K0AG75_BRALA</name>
<organism evidence="6 7">
    <name type="scientific">Branchiostoma lanceolatum</name>
    <name type="common">Common lancelet</name>
    <name type="synonym">Amphioxus lanceolatum</name>
    <dbReference type="NCBI Taxonomy" id="7740"/>
    <lineage>
        <taxon>Eukaryota</taxon>
        <taxon>Metazoa</taxon>
        <taxon>Chordata</taxon>
        <taxon>Cephalochordata</taxon>
        <taxon>Leptocardii</taxon>
        <taxon>Amphioxiformes</taxon>
        <taxon>Branchiostomatidae</taxon>
        <taxon>Branchiostoma</taxon>
    </lineage>
</organism>
<dbReference type="SUPFAM" id="SSF52540">
    <property type="entry name" value="P-loop containing nucleoside triphosphate hydrolases"/>
    <property type="match status" value="1"/>
</dbReference>
<feature type="domain" description="Death" evidence="4">
    <location>
        <begin position="563"/>
        <end position="635"/>
    </location>
</feature>
<keyword evidence="3" id="KW-0175">Coiled coil</keyword>
<dbReference type="InterPro" id="IPR036388">
    <property type="entry name" value="WH-like_DNA-bd_sf"/>
</dbReference>
<evidence type="ECO:0000313" key="7">
    <source>
        <dbReference type="Proteomes" id="UP000838412"/>
    </source>
</evidence>
<dbReference type="Pfam" id="PF00531">
    <property type="entry name" value="Death"/>
    <property type="match status" value="1"/>
</dbReference>
<dbReference type="Gene3D" id="1.10.10.10">
    <property type="entry name" value="Winged helix-like DNA-binding domain superfamily/Winged helix DNA-binding domain"/>
    <property type="match status" value="1"/>
</dbReference>
<dbReference type="PROSITE" id="PS50017">
    <property type="entry name" value="DEATH_DOMAIN"/>
    <property type="match status" value="1"/>
</dbReference>
<dbReference type="Pfam" id="PF08477">
    <property type="entry name" value="Roc"/>
    <property type="match status" value="1"/>
</dbReference>
<dbReference type="AlphaFoldDB" id="A0A8K0AG75"/>
<keyword evidence="2" id="KW-0963">Cytoplasm</keyword>
<evidence type="ECO:0000256" key="1">
    <source>
        <dbReference type="ARBA" id="ARBA00004514"/>
    </source>
</evidence>
<dbReference type="Proteomes" id="UP000838412">
    <property type="component" value="Chromosome 9"/>
</dbReference>
<sequence length="944" mass="108184">MTMILGQAHMEEESNRTIGLDILSYIDETHGVEYKIFDFGGHDVYHYTHRFFLTHLGLYLLCVDLPGYRSGEFQEHVGKWMTSISSHVTKPSLIVVGTKTDECDVTDKIALLERDVESAETAVRQALQEEISRCQKSLHNREQRIHLEDDHFVGLSRKEIVDKKQSLQKLLDGRPEDLIDIEIVPVSSKRNEGIDLLRTKMAAIVQERLYDSSTGRELTQSWSDLEKKLKQEKSKACLNLKECKQLGEDVGMGSDDVLNALEYLHVTGEILFYRHIQGMEDKVFQYPSIILKLFKQLFRHDMAEYLQKAEKLRAEDRHHFLESGVVSDNFVDAVLSEEAESFRLLLPLMKHFGLCFNTTVTMMANVPNAKEDEVADLWPEGPGEGRKEIKITMKSLDVNSEHPIGLGESLACRIALMSEEGRSLVKRDAVINKVGNVDVMYCRVHDDKKPRKGETAATKSLDEIHLRTESKQAWRGVKDLVNKITPCLEEYRARLSEDRVTISGDKRVTSIPLEALHMHTAEDLDKIFLGEWTEPTQQPGVRSPDNAIKIMIDNSLYALCSKLGDNFRRLATNLGLQRLDIEVRGLTSDTQRAFQALQLWRKKSRHGPLHYLPYLMRALKEMHLDHLALDLPELLKEYRQNLPLTTVNPEKTIDIEGVEKWSLPHEGRFYCQGSDLQVITPYPLYVTSVLWSGEPWTHGSLLVPVGPQFHFQFRCDDAREPVEIDLPLIANMTDYGVNILCMDYDKSACQDEVLFEKKVKAKSVTALLSKDARVGPVAHVYAVFECLHIDYREHGFPENMNYLEELLNTMGYTDLSKFVYRKFQDYLTTMDKKEVQPDVSTDVAGVTKFRMTLPTKGEYFTNGKYLCKETDIGIITSYPMTMTYQKEPVPGQFDHWDDWVPVGPTFSIQCDVRGDRTVNIMLPHVLHLSKDDIMSEYCRDVFVM</sequence>
<dbReference type="GO" id="GO:0007165">
    <property type="term" value="P:signal transduction"/>
    <property type="evidence" value="ECO:0007669"/>
    <property type="project" value="InterPro"/>
</dbReference>
<comment type="subcellular location">
    <subcellularLocation>
        <location evidence="1">Cytoplasm</location>
        <location evidence="1">Cytosol</location>
    </subcellularLocation>
</comment>
<dbReference type="OrthoDB" id="10022597at2759"/>
<dbReference type="InterPro" id="IPR027417">
    <property type="entry name" value="P-loop_NTPase"/>
</dbReference>
<accession>A0A8K0AG75</accession>
<dbReference type="Gene3D" id="3.40.50.300">
    <property type="entry name" value="P-loop containing nucleotide triphosphate hydrolases"/>
    <property type="match status" value="1"/>
</dbReference>
<feature type="coiled-coil region" evidence="3">
    <location>
        <begin position="109"/>
        <end position="144"/>
    </location>
</feature>
<protein>
    <submittedName>
        <fullName evidence="6">MFHAS1 protein</fullName>
    </submittedName>
</protein>
<dbReference type="EMBL" id="OV696694">
    <property type="protein sequence ID" value="CAH1274729.1"/>
    <property type="molecule type" value="Genomic_DNA"/>
</dbReference>
<dbReference type="Pfam" id="PF13553">
    <property type="entry name" value="FIIND"/>
    <property type="match status" value="1"/>
</dbReference>
<dbReference type="Gene3D" id="1.10.533.10">
    <property type="entry name" value="Death Domain, Fas"/>
    <property type="match status" value="1"/>
</dbReference>
<evidence type="ECO:0000259" key="4">
    <source>
        <dbReference type="PROSITE" id="PS50017"/>
    </source>
</evidence>
<reference evidence="6" key="1">
    <citation type="submission" date="2022-01" db="EMBL/GenBank/DDBJ databases">
        <authorList>
            <person name="Braso-Vives M."/>
        </authorList>
    </citation>
    <scope>NUCLEOTIDE SEQUENCE</scope>
</reference>
<evidence type="ECO:0000256" key="2">
    <source>
        <dbReference type="ARBA" id="ARBA00022490"/>
    </source>
</evidence>
<evidence type="ECO:0000259" key="5">
    <source>
        <dbReference type="PROSITE" id="PS51830"/>
    </source>
</evidence>
<evidence type="ECO:0000313" key="6">
    <source>
        <dbReference type="EMBL" id="CAH1274729.1"/>
    </source>
</evidence>
<evidence type="ECO:0000256" key="3">
    <source>
        <dbReference type="SAM" id="Coils"/>
    </source>
</evidence>
<gene>
    <name evidence="6" type="primary">MFHAS1</name>
    <name evidence="6" type="ORF">BLAG_LOCUS25662</name>
</gene>
<feature type="domain" description="FIIND" evidence="5">
    <location>
        <begin position="829"/>
        <end position="944"/>
    </location>
</feature>
<dbReference type="InterPro" id="IPR000488">
    <property type="entry name" value="Death_dom"/>
</dbReference>
<dbReference type="InterPro" id="IPR011029">
    <property type="entry name" value="DEATH-like_dom_sf"/>
</dbReference>
<dbReference type="PROSITE" id="PS51830">
    <property type="entry name" value="FIIND"/>
    <property type="match status" value="1"/>
</dbReference>
<dbReference type="CDD" id="cd01670">
    <property type="entry name" value="Death"/>
    <property type="match status" value="1"/>
</dbReference>
<dbReference type="SUPFAM" id="SSF47986">
    <property type="entry name" value="DEATH domain"/>
    <property type="match status" value="1"/>
</dbReference>
<dbReference type="GO" id="GO:0005829">
    <property type="term" value="C:cytosol"/>
    <property type="evidence" value="ECO:0007669"/>
    <property type="project" value="UniProtKB-SubCell"/>
</dbReference>
<keyword evidence="7" id="KW-1185">Reference proteome</keyword>
<proteinExistence type="predicted"/>